<organism evidence="1 2">
    <name type="scientific">Moraxella catarrhalis</name>
    <name type="common">Branhamella catarrhalis</name>
    <dbReference type="NCBI Taxonomy" id="480"/>
    <lineage>
        <taxon>Bacteria</taxon>
        <taxon>Pseudomonadati</taxon>
        <taxon>Pseudomonadota</taxon>
        <taxon>Gammaproteobacteria</taxon>
        <taxon>Moraxellales</taxon>
        <taxon>Moraxellaceae</taxon>
        <taxon>Moraxella</taxon>
    </lineage>
</organism>
<evidence type="ECO:0000313" key="1">
    <source>
        <dbReference type="EMBL" id="OAV01194.1"/>
    </source>
</evidence>
<proteinExistence type="predicted"/>
<accession>A0A7Z1A4B2</accession>
<gene>
    <name evidence="1" type="ORF">AO382_0951</name>
</gene>
<comment type="caution">
    <text evidence="1">The sequence shown here is derived from an EMBL/GenBank/DDBJ whole genome shotgun (WGS) entry which is preliminary data.</text>
</comment>
<dbReference type="AlphaFoldDB" id="A0A7Z1A4B2"/>
<evidence type="ECO:0000313" key="2">
    <source>
        <dbReference type="Proteomes" id="UP000078446"/>
    </source>
</evidence>
<name>A0A7Z1A4B2_MORCA</name>
<protein>
    <submittedName>
        <fullName evidence="1">Uncharacterized protein</fullName>
    </submittedName>
</protein>
<sequence length="40" mass="4829">MQFGLIINTDKLKIYISFDKLMGISEIIINNRRLKIYRKK</sequence>
<reference evidence="1 2" key="1">
    <citation type="journal article" date="2016" name="Genome Biol. Evol.">
        <title>Comparative Genomic Analyses of the Moraxella catarrhalis Serosensitive and Seroresistant Lineages Demonstrate Their Independent Evolution.</title>
        <authorList>
            <person name="Earl J.P."/>
            <person name="de Vries S.P."/>
            <person name="Ahmed A."/>
            <person name="Powell E."/>
            <person name="Schultz M.P."/>
            <person name="Hermans P.W."/>
            <person name="Hill D.J."/>
            <person name="Zhou Z."/>
            <person name="Constantinidou C.I."/>
            <person name="Hu F.Z."/>
            <person name="Bootsma H.J."/>
            <person name="Ehrlich G.D."/>
        </authorList>
    </citation>
    <scope>NUCLEOTIDE SEQUENCE [LARGE SCALE GENOMIC DNA]</scope>
    <source>
        <strain evidence="1 2">Z7574</strain>
    </source>
</reference>
<dbReference type="EMBL" id="LXHE01000007">
    <property type="protein sequence ID" value="OAV01194.1"/>
    <property type="molecule type" value="Genomic_DNA"/>
</dbReference>
<dbReference type="Proteomes" id="UP000078446">
    <property type="component" value="Unassembled WGS sequence"/>
</dbReference>